<evidence type="ECO:0000313" key="8">
    <source>
        <dbReference type="EMBL" id="ALC14852.1"/>
    </source>
</evidence>
<dbReference type="GO" id="GO:0031419">
    <property type="term" value="F:cobalamin binding"/>
    <property type="evidence" value="ECO:0007669"/>
    <property type="project" value="InterPro"/>
</dbReference>
<dbReference type="PROSITE" id="PS51918">
    <property type="entry name" value="RADICAL_SAM"/>
    <property type="match status" value="1"/>
</dbReference>
<dbReference type="GO" id="GO:0051539">
    <property type="term" value="F:4 iron, 4 sulfur cluster binding"/>
    <property type="evidence" value="ECO:0007669"/>
    <property type="project" value="UniProtKB-KW"/>
</dbReference>
<dbReference type="SMART" id="SM00729">
    <property type="entry name" value="Elp3"/>
    <property type="match status" value="1"/>
</dbReference>
<dbReference type="SFLD" id="SFLDG01082">
    <property type="entry name" value="B12-binding_domain_containing"/>
    <property type="match status" value="1"/>
</dbReference>
<keyword evidence="3" id="KW-0479">Metal-binding</keyword>
<dbReference type="Gene3D" id="3.40.50.280">
    <property type="entry name" value="Cobalamin-binding domain"/>
    <property type="match status" value="1"/>
</dbReference>
<dbReference type="Pfam" id="PF04055">
    <property type="entry name" value="Radical_SAM"/>
    <property type="match status" value="1"/>
</dbReference>
<dbReference type="InterPro" id="IPR034466">
    <property type="entry name" value="Methyltransferase_Class_B"/>
</dbReference>
<dbReference type="Proteomes" id="UP000057158">
    <property type="component" value="Chromosome"/>
</dbReference>
<dbReference type="SUPFAM" id="SSF102114">
    <property type="entry name" value="Radical SAM enzymes"/>
    <property type="match status" value="1"/>
</dbReference>
<keyword evidence="5" id="KW-0411">Iron-sulfur</keyword>
<dbReference type="Gene3D" id="3.80.30.20">
    <property type="entry name" value="tm_1862 like domain"/>
    <property type="match status" value="1"/>
</dbReference>
<evidence type="ECO:0000259" key="6">
    <source>
        <dbReference type="PROSITE" id="PS51332"/>
    </source>
</evidence>
<protein>
    <submittedName>
        <fullName evidence="8">Radical SAM superfamily enzyme YgiQ</fullName>
    </submittedName>
</protein>
<evidence type="ECO:0000256" key="2">
    <source>
        <dbReference type="ARBA" id="ARBA00022691"/>
    </source>
</evidence>
<dbReference type="InterPro" id="IPR007197">
    <property type="entry name" value="rSAM"/>
</dbReference>
<gene>
    <name evidence="8" type="ORF">DSOUD_0051</name>
</gene>
<dbReference type="SFLD" id="SFLDG01123">
    <property type="entry name" value="methyltransferase_(Class_B)"/>
    <property type="match status" value="1"/>
</dbReference>
<dbReference type="PROSITE" id="PS51332">
    <property type="entry name" value="B12_BINDING"/>
    <property type="match status" value="1"/>
</dbReference>
<dbReference type="PATRIC" id="fig|1603606.3.peg.59"/>
<sequence length="621" mass="67758">MKIHLVTLHVRPSAQAVPLAAASLKAALPPELQEETVLVDLFPTSADEELLSDILAGEPDVVAFSLYVWSRKRLLSLARELRRRRPSLLLVAGGPEATVDAEGVLDEGELDAVIRGEGEETFAELMAAVEKNETLPPLSGLTLRSAAGILTGPDRPPVEDLDTLPSPWLSGALVPAAGGGVLWEIARGCPFACDFCYDARGSRGVRHLSVGRLKAELDLFVRAGVSQVWVLDSTFNFPAQRGKTLLQLLAARAPGIHFHLEAKADYIDRKTAGLLGRIPCSVQVGLQSAHPEVLRNIHRVFDPQSFSERIQYLAAEGVTYGLDLIYGLPGDDHGGFCQSLEYALELRPNHLDIFPLAVLPGTPLHAHRERFGLRAEKSPPYLVLESASCPPDQLAASRRLAGATAIFYNIGRAVAYFPALLRGTGLKAVPFLERFADFLAAQPGGEERLLESEGWAPQEVLKCQERFVADELRACGRPQLISAAIDLLRYHYYYAETLLGAETLPDTLCGLDPWRSPWRVASTVRLVPFSYEILNLLEMGEVDLLQLTDLFRPVGSVALFLRRGEEVICESLEEDFLKLLKGCDGRRTPEEIFAGSISRAEGEEIAVFAVGEGLLVPAGLT</sequence>
<evidence type="ECO:0000256" key="4">
    <source>
        <dbReference type="ARBA" id="ARBA00023004"/>
    </source>
</evidence>
<feature type="domain" description="Radical SAM core" evidence="7">
    <location>
        <begin position="175"/>
        <end position="401"/>
    </location>
</feature>
<accession>A0A0M4CXE2</accession>
<dbReference type="AlphaFoldDB" id="A0A0M4CXE2"/>
<dbReference type="GO" id="GO:0003824">
    <property type="term" value="F:catalytic activity"/>
    <property type="evidence" value="ECO:0007669"/>
    <property type="project" value="InterPro"/>
</dbReference>
<dbReference type="InterPro" id="IPR023404">
    <property type="entry name" value="rSAM_horseshoe"/>
</dbReference>
<comment type="cofactor">
    <cofactor evidence="1">
        <name>[4Fe-4S] cluster</name>
        <dbReference type="ChEBI" id="CHEBI:49883"/>
    </cofactor>
</comment>
<evidence type="ECO:0000313" key="9">
    <source>
        <dbReference type="Proteomes" id="UP000057158"/>
    </source>
</evidence>
<organism evidence="8 9">
    <name type="scientific">Desulfuromonas soudanensis</name>
    <dbReference type="NCBI Taxonomy" id="1603606"/>
    <lineage>
        <taxon>Bacteria</taxon>
        <taxon>Pseudomonadati</taxon>
        <taxon>Thermodesulfobacteriota</taxon>
        <taxon>Desulfuromonadia</taxon>
        <taxon>Desulfuromonadales</taxon>
        <taxon>Desulfuromonadaceae</taxon>
        <taxon>Desulfuromonas</taxon>
    </lineage>
</organism>
<keyword evidence="2" id="KW-0949">S-adenosyl-L-methionine</keyword>
<dbReference type="GO" id="GO:0005829">
    <property type="term" value="C:cytosol"/>
    <property type="evidence" value="ECO:0007669"/>
    <property type="project" value="TreeGrafter"/>
</dbReference>
<evidence type="ECO:0000256" key="5">
    <source>
        <dbReference type="ARBA" id="ARBA00023014"/>
    </source>
</evidence>
<dbReference type="KEGG" id="des:DSOUD_0051"/>
<dbReference type="RefSeq" id="WP_053549113.1">
    <property type="nucleotide sequence ID" value="NZ_CP010802.1"/>
</dbReference>
<dbReference type="InterPro" id="IPR006638">
    <property type="entry name" value="Elp3/MiaA/NifB-like_rSAM"/>
</dbReference>
<dbReference type="SFLD" id="SFLDS00029">
    <property type="entry name" value="Radical_SAM"/>
    <property type="match status" value="1"/>
</dbReference>
<dbReference type="STRING" id="1603606.DSOUD_0051"/>
<feature type="domain" description="B12-binding" evidence="6">
    <location>
        <begin position="2"/>
        <end position="136"/>
    </location>
</feature>
<dbReference type="GO" id="GO:0046872">
    <property type="term" value="F:metal ion binding"/>
    <property type="evidence" value="ECO:0007669"/>
    <property type="project" value="UniProtKB-KW"/>
</dbReference>
<dbReference type="CDD" id="cd01335">
    <property type="entry name" value="Radical_SAM"/>
    <property type="match status" value="1"/>
</dbReference>
<dbReference type="InterPro" id="IPR006158">
    <property type="entry name" value="Cobalamin-bd"/>
</dbReference>
<keyword evidence="9" id="KW-1185">Reference proteome</keyword>
<dbReference type="PANTHER" id="PTHR43409:SF16">
    <property type="entry name" value="SLR0320 PROTEIN"/>
    <property type="match status" value="1"/>
</dbReference>
<evidence type="ECO:0000259" key="7">
    <source>
        <dbReference type="PROSITE" id="PS51918"/>
    </source>
</evidence>
<proteinExistence type="predicted"/>
<dbReference type="Pfam" id="PF02310">
    <property type="entry name" value="B12-binding"/>
    <property type="match status" value="1"/>
</dbReference>
<evidence type="ECO:0000256" key="1">
    <source>
        <dbReference type="ARBA" id="ARBA00001966"/>
    </source>
</evidence>
<dbReference type="CDD" id="cd02068">
    <property type="entry name" value="radical_SAM_B12_BD"/>
    <property type="match status" value="1"/>
</dbReference>
<dbReference type="OrthoDB" id="9762608at2"/>
<name>A0A0M4CXE2_9BACT</name>
<dbReference type="EMBL" id="CP010802">
    <property type="protein sequence ID" value="ALC14852.1"/>
    <property type="molecule type" value="Genomic_DNA"/>
</dbReference>
<reference evidence="8 9" key="1">
    <citation type="submission" date="2015-07" db="EMBL/GenBank/DDBJ databases">
        <title>Isolation and Genomic Characterization of a Novel Halophilic Metal-Reducing Deltaproteobacterium from the Deep Subsurface.</title>
        <authorList>
            <person name="Badalamenti J.P."/>
            <person name="Summers Z.M."/>
            <person name="Gralnick J.A."/>
            <person name="Bond D.R."/>
        </authorList>
    </citation>
    <scope>NUCLEOTIDE SEQUENCE [LARGE SCALE GENOMIC DNA]</scope>
    <source>
        <strain evidence="8 9">WTL</strain>
    </source>
</reference>
<keyword evidence="4" id="KW-0408">Iron</keyword>
<dbReference type="InterPro" id="IPR058240">
    <property type="entry name" value="rSAM_sf"/>
</dbReference>
<dbReference type="PANTHER" id="PTHR43409">
    <property type="entry name" value="ANAEROBIC MAGNESIUM-PROTOPORPHYRIN IX MONOMETHYL ESTER CYCLASE-RELATED"/>
    <property type="match status" value="1"/>
</dbReference>
<dbReference type="InterPro" id="IPR051198">
    <property type="entry name" value="BchE-like"/>
</dbReference>
<evidence type="ECO:0000256" key="3">
    <source>
        <dbReference type="ARBA" id="ARBA00022723"/>
    </source>
</evidence>